<evidence type="ECO:0000256" key="7">
    <source>
        <dbReference type="ARBA" id="ARBA00023040"/>
    </source>
</evidence>
<dbReference type="FunFam" id="3.40.50.2300:FF:000016">
    <property type="entry name" value="Taste 1 receptor member 2"/>
    <property type="match status" value="1"/>
</dbReference>
<dbReference type="InterPro" id="IPR000337">
    <property type="entry name" value="GPCR_3"/>
</dbReference>
<dbReference type="SUPFAM" id="SSF53822">
    <property type="entry name" value="Periplasmic binding protein-like I"/>
    <property type="match status" value="1"/>
</dbReference>
<dbReference type="Pfam" id="PF00003">
    <property type="entry name" value="7tm_3"/>
    <property type="match status" value="1"/>
</dbReference>
<dbReference type="PROSITE" id="PS00981">
    <property type="entry name" value="G_PROTEIN_RECEP_F3_3"/>
    <property type="match status" value="1"/>
</dbReference>
<comment type="subcellular location">
    <subcellularLocation>
        <location evidence="1">Cell membrane</location>
        <topology evidence="1">Multi-pass membrane protein</topology>
    </subcellularLocation>
</comment>
<dbReference type="KEGG" id="char:105904804"/>
<feature type="transmembrane region" description="Helical" evidence="12">
    <location>
        <begin position="545"/>
        <end position="566"/>
    </location>
</feature>
<feature type="domain" description="G-protein coupled receptors family 3 profile" evidence="13">
    <location>
        <begin position="508"/>
        <end position="772"/>
    </location>
</feature>
<keyword evidence="5" id="KW-0732">Signal</keyword>
<organism evidence="14 15">
    <name type="scientific">Clupea harengus</name>
    <name type="common">Atlantic herring</name>
    <dbReference type="NCBI Taxonomy" id="7950"/>
    <lineage>
        <taxon>Eukaryota</taxon>
        <taxon>Metazoa</taxon>
        <taxon>Chordata</taxon>
        <taxon>Craniata</taxon>
        <taxon>Vertebrata</taxon>
        <taxon>Euteleostomi</taxon>
        <taxon>Actinopterygii</taxon>
        <taxon>Neopterygii</taxon>
        <taxon>Teleostei</taxon>
        <taxon>Clupei</taxon>
        <taxon>Clupeiformes</taxon>
        <taxon>Clupeoidei</taxon>
        <taxon>Clupeidae</taxon>
        <taxon>Clupea</taxon>
    </lineage>
</organism>
<keyword evidence="11" id="KW-0807">Transducer</keyword>
<dbReference type="InterPro" id="IPR017979">
    <property type="entry name" value="GPCR_3_CS"/>
</dbReference>
<evidence type="ECO:0000313" key="14">
    <source>
        <dbReference type="Proteomes" id="UP000515152"/>
    </source>
</evidence>
<dbReference type="Pfam" id="PF07562">
    <property type="entry name" value="NCD3G"/>
    <property type="match status" value="1"/>
</dbReference>
<feature type="transmembrane region" description="Helical" evidence="12">
    <location>
        <begin position="734"/>
        <end position="757"/>
    </location>
</feature>
<keyword evidence="6 12" id="KW-1133">Transmembrane helix</keyword>
<dbReference type="InterPro" id="IPR028082">
    <property type="entry name" value="Peripla_BP_I"/>
</dbReference>
<dbReference type="AlphaFoldDB" id="A0A6P3W332"/>
<dbReference type="Gene3D" id="2.10.50.30">
    <property type="entry name" value="GPCR, family 3, nine cysteines domain"/>
    <property type="match status" value="1"/>
</dbReference>
<evidence type="ECO:0000256" key="9">
    <source>
        <dbReference type="ARBA" id="ARBA00023170"/>
    </source>
</evidence>
<dbReference type="InterPro" id="IPR000068">
    <property type="entry name" value="GPCR_3_Ca_sens_rcpt-rel"/>
</dbReference>
<dbReference type="PROSITE" id="PS00980">
    <property type="entry name" value="G_PROTEIN_RECEP_F3_2"/>
    <property type="match status" value="1"/>
</dbReference>
<evidence type="ECO:0000256" key="12">
    <source>
        <dbReference type="SAM" id="Phobius"/>
    </source>
</evidence>
<evidence type="ECO:0000256" key="10">
    <source>
        <dbReference type="ARBA" id="ARBA00023180"/>
    </source>
</evidence>
<proteinExistence type="inferred from homology"/>
<evidence type="ECO:0000256" key="3">
    <source>
        <dbReference type="ARBA" id="ARBA00022475"/>
    </source>
</evidence>
<dbReference type="OrthoDB" id="5984008at2759"/>
<dbReference type="RefSeq" id="XP_012688193.2">
    <property type="nucleotide sequence ID" value="XM_012832739.2"/>
</dbReference>
<dbReference type="GO" id="GO:0005886">
    <property type="term" value="C:plasma membrane"/>
    <property type="evidence" value="ECO:0007669"/>
    <property type="project" value="UniProtKB-SubCell"/>
</dbReference>
<dbReference type="PRINTS" id="PR01535">
    <property type="entry name" value="VOMERONASL2R"/>
</dbReference>
<dbReference type="FunFam" id="2.10.50.30:FF:000002">
    <property type="entry name" value="Vomeronasal 2 receptor, h1"/>
    <property type="match status" value="1"/>
</dbReference>
<dbReference type="PANTHER" id="PTHR24061">
    <property type="entry name" value="CALCIUM-SENSING RECEPTOR-RELATED"/>
    <property type="match status" value="1"/>
</dbReference>
<dbReference type="Pfam" id="PF01094">
    <property type="entry name" value="ANF_receptor"/>
    <property type="match status" value="1"/>
</dbReference>
<evidence type="ECO:0000256" key="2">
    <source>
        <dbReference type="ARBA" id="ARBA00007242"/>
    </source>
</evidence>
<evidence type="ECO:0000256" key="5">
    <source>
        <dbReference type="ARBA" id="ARBA00022729"/>
    </source>
</evidence>
<evidence type="ECO:0000256" key="6">
    <source>
        <dbReference type="ARBA" id="ARBA00022989"/>
    </source>
</evidence>
<dbReference type="PROSITE" id="PS50259">
    <property type="entry name" value="G_PROTEIN_RECEP_F3_4"/>
    <property type="match status" value="1"/>
</dbReference>
<evidence type="ECO:0000313" key="15">
    <source>
        <dbReference type="RefSeq" id="XP_012688193.2"/>
    </source>
</evidence>
<keyword evidence="4 12" id="KW-0812">Transmembrane</keyword>
<dbReference type="GO" id="GO:0004930">
    <property type="term" value="F:G protein-coupled receptor activity"/>
    <property type="evidence" value="ECO:0007669"/>
    <property type="project" value="UniProtKB-KW"/>
</dbReference>
<dbReference type="InterPro" id="IPR004073">
    <property type="entry name" value="GPCR_3_vmron_rcpt_2"/>
</dbReference>
<dbReference type="Gene3D" id="3.40.50.2300">
    <property type="match status" value="2"/>
</dbReference>
<keyword evidence="7" id="KW-0297">G-protein coupled receptor</keyword>
<keyword evidence="8 12" id="KW-0472">Membrane</keyword>
<sequence>MTMIFAIEEINNSTELLPGFTLGYKIFGSCPSIPLSVGASLALMNGLVSESCVRPDTVHAVIGETTSTATIDIARTMGPFHIPVLSHSATCACLSNRKEFPSFFRTIPSDYHQSRALAKLVKHFGWTWVGAIRSRSDYGDGGMATFLSAAEKEGVCIEYSVAIYRTDPREKFLDVVNIISKSTSKVIVAFADGNDLDILLKELFLQNVTGFQWVGSEGWITYRYVATQTNYAVVGGAVGFAVPNAIIPGLQEFMLDAHPSMQPGNQGLVEMWESVFDCSFDPHSHSTAKACTGEESLGDTDTRFTDVSDASLLNNIYKAVYAVAHSLDELLACENGRGPFANQSCASKNKIEPWQVLHYLTMVNFTTKQRESVSFDHRGDPAARYSLVNWQMNTAGTISFESIGIYDASLQAGQQFMMEKDVTAVWAGDKQEVPRSICSESCLPGTRRAFVKGKPICCFDCLRCADGEFSNTTNAVICLSCPPEFKSNEERTQCDLKNIEYLTFKELMGILLVTFSVFGGCLTITIGLIFFHYRQTPIVRANNSELSFLLLFSLTLCFLCSLTFIGRPSQWSCMLRHTAFGITFVLCISCVLGKTLVVLMAFRANLPGTNVMKWFGPLQQRLSVLGFTLIQVLICVLWLTISPPFPYKNMHHYKDKIILECDVGSAIGFWAILGYIGVLAVLCFILAFLARKLPDNFNEAKLITFSMLIFCAVWITFIPSYVSSPGKFTVAVEIFAILASSYGMLFCIFIPKCYIILFKPEKNTKKHVMGKVPTKAL</sequence>
<dbReference type="InterPro" id="IPR017978">
    <property type="entry name" value="GPCR_3_C"/>
</dbReference>
<dbReference type="PRINTS" id="PR00248">
    <property type="entry name" value="GPCRMGR"/>
</dbReference>
<keyword evidence="10" id="KW-0325">Glycoprotein</keyword>
<dbReference type="InterPro" id="IPR001828">
    <property type="entry name" value="ANF_lig-bd_rcpt"/>
</dbReference>
<feature type="transmembrane region" description="Helical" evidence="12">
    <location>
        <begin position="667"/>
        <end position="690"/>
    </location>
</feature>
<dbReference type="PANTHER" id="PTHR24061:SF528">
    <property type="entry name" value="C-FAMILY ODORANT RECEPTOR OLFCD2-RELATED"/>
    <property type="match status" value="1"/>
</dbReference>
<dbReference type="CDD" id="cd06364">
    <property type="entry name" value="PBP1_CaSR"/>
    <property type="match status" value="1"/>
</dbReference>
<gene>
    <name evidence="15" type="primary">LOC105904804</name>
</gene>
<evidence type="ECO:0000259" key="13">
    <source>
        <dbReference type="PROSITE" id="PS50259"/>
    </source>
</evidence>
<evidence type="ECO:0000256" key="11">
    <source>
        <dbReference type="ARBA" id="ARBA00023224"/>
    </source>
</evidence>
<dbReference type="CDD" id="cd15283">
    <property type="entry name" value="7tmC_V2R_pheromone"/>
    <property type="match status" value="1"/>
</dbReference>
<keyword evidence="14" id="KW-1185">Reference proteome</keyword>
<feature type="transmembrane region" description="Helical" evidence="12">
    <location>
        <begin position="578"/>
        <end position="602"/>
    </location>
</feature>
<keyword evidence="9 15" id="KW-0675">Receptor</keyword>
<evidence type="ECO:0000256" key="1">
    <source>
        <dbReference type="ARBA" id="ARBA00004651"/>
    </source>
</evidence>
<comment type="similarity">
    <text evidence="2">Belongs to the G-protein coupled receptor 3 family.</text>
</comment>
<evidence type="ECO:0000256" key="8">
    <source>
        <dbReference type="ARBA" id="ARBA00023136"/>
    </source>
</evidence>
<dbReference type="GeneID" id="105904804"/>
<reference evidence="15" key="1">
    <citation type="submission" date="2025-08" db="UniProtKB">
        <authorList>
            <consortium name="RefSeq"/>
        </authorList>
    </citation>
    <scope>IDENTIFICATION</scope>
</reference>
<feature type="transmembrane region" description="Helical" evidence="12">
    <location>
        <begin position="622"/>
        <end position="641"/>
    </location>
</feature>
<feature type="transmembrane region" description="Helical" evidence="12">
    <location>
        <begin position="702"/>
        <end position="722"/>
    </location>
</feature>
<evidence type="ECO:0000256" key="4">
    <source>
        <dbReference type="ARBA" id="ARBA00022692"/>
    </source>
</evidence>
<feature type="transmembrane region" description="Helical" evidence="12">
    <location>
        <begin position="507"/>
        <end position="533"/>
    </location>
</feature>
<dbReference type="InterPro" id="IPR038550">
    <property type="entry name" value="GPCR_3_9-Cys_sf"/>
</dbReference>
<accession>A0A6P3W332</accession>
<name>A0A6P3W332_CLUHA</name>
<keyword evidence="3" id="KW-1003">Cell membrane</keyword>
<dbReference type="Proteomes" id="UP000515152">
    <property type="component" value="Chromosome 9"/>
</dbReference>
<dbReference type="InterPro" id="IPR011500">
    <property type="entry name" value="GPCR_3_9-Cys_dom"/>
</dbReference>
<protein>
    <submittedName>
        <fullName evidence="15">Extracellular calcium-sensing receptor</fullName>
    </submittedName>
</protein>